<keyword evidence="2" id="KW-1185">Reference proteome</keyword>
<proteinExistence type="predicted"/>
<dbReference type="EMBL" id="BBMR01000005">
    <property type="protein sequence ID" value="GAL20331.1"/>
    <property type="molecule type" value="Genomic_DNA"/>
</dbReference>
<dbReference type="STRING" id="990268.JCM19235_4531"/>
<evidence type="ECO:0000313" key="1">
    <source>
        <dbReference type="EMBL" id="GAL20331.1"/>
    </source>
</evidence>
<name>A0A090RYF9_9VIBR</name>
<gene>
    <name evidence="1" type="ORF">JCM19235_4531</name>
</gene>
<accession>A0A090RYF9</accession>
<comment type="caution">
    <text evidence="1">The sequence shown here is derived from an EMBL/GenBank/DDBJ whole genome shotgun (WGS) entry which is preliminary data.</text>
</comment>
<sequence length="40" mass="4559">MATLEKAIATRHLFTPRDFVVEHNDVRTMSQAYRALAVKA</sequence>
<organism evidence="1 2">
    <name type="scientific">Vibrio maritimus</name>
    <dbReference type="NCBI Taxonomy" id="990268"/>
    <lineage>
        <taxon>Bacteria</taxon>
        <taxon>Pseudomonadati</taxon>
        <taxon>Pseudomonadota</taxon>
        <taxon>Gammaproteobacteria</taxon>
        <taxon>Vibrionales</taxon>
        <taxon>Vibrionaceae</taxon>
        <taxon>Vibrio</taxon>
    </lineage>
</organism>
<protein>
    <submittedName>
        <fullName evidence="1">Uncharacterized protein</fullName>
    </submittedName>
</protein>
<dbReference type="Proteomes" id="UP000029228">
    <property type="component" value="Unassembled WGS sequence"/>
</dbReference>
<evidence type="ECO:0000313" key="2">
    <source>
        <dbReference type="Proteomes" id="UP000029228"/>
    </source>
</evidence>
<dbReference type="AlphaFoldDB" id="A0A090RYF9"/>
<reference evidence="1 2" key="1">
    <citation type="submission" date="2014-09" db="EMBL/GenBank/DDBJ databases">
        <title>Vibrio maritimus JCM 19235. (C45) whole genome shotgun sequence.</title>
        <authorList>
            <person name="Sawabe T."/>
            <person name="Meirelles P."/>
            <person name="Nakanishi M."/>
            <person name="Sayaka M."/>
            <person name="Hattori M."/>
            <person name="Ohkuma M."/>
        </authorList>
    </citation>
    <scope>NUCLEOTIDE SEQUENCE [LARGE SCALE GENOMIC DNA]</scope>
    <source>
        <strain evidence="2">JCM19235</strain>
    </source>
</reference>